<evidence type="ECO:0000313" key="3">
    <source>
        <dbReference type="Proteomes" id="UP000820977"/>
    </source>
</evidence>
<dbReference type="GO" id="GO:0016740">
    <property type="term" value="F:transferase activity"/>
    <property type="evidence" value="ECO:0007669"/>
    <property type="project" value="UniProtKB-KW"/>
</dbReference>
<reference evidence="2 3" key="1">
    <citation type="submission" date="2020-05" db="EMBL/GenBank/DDBJ databases">
        <title>Distinct polysaccharide utilization as determinants for interspecies competition between intestinal Prevotella spp.</title>
        <authorList>
            <person name="Galvez E.J.C."/>
            <person name="Iljazovic A."/>
            <person name="Strowig T."/>
        </authorList>
    </citation>
    <scope>NUCLEOTIDE SEQUENCE [LARGE SCALE GENOMIC DNA]</scope>
    <source>
        <strain evidence="2 3">PCHR</strain>
    </source>
</reference>
<name>A0ABX2B4M9_9BACT</name>
<dbReference type="Pfam" id="PF04230">
    <property type="entry name" value="PS_pyruv_trans"/>
    <property type="match status" value="1"/>
</dbReference>
<organism evidence="2 3">
    <name type="scientific">Xylanibacter caecicola</name>
    <dbReference type="NCBI Taxonomy" id="2736294"/>
    <lineage>
        <taxon>Bacteria</taxon>
        <taxon>Pseudomonadati</taxon>
        <taxon>Bacteroidota</taxon>
        <taxon>Bacteroidia</taxon>
        <taxon>Bacteroidales</taxon>
        <taxon>Prevotellaceae</taxon>
        <taxon>Xylanibacter</taxon>
    </lineage>
</organism>
<comment type="caution">
    <text evidence="2">The sequence shown here is derived from an EMBL/GenBank/DDBJ whole genome shotgun (WGS) entry which is preliminary data.</text>
</comment>
<gene>
    <name evidence="2" type="ORF">HPS54_05905</name>
</gene>
<dbReference type="RefSeq" id="WP_172344543.1">
    <property type="nucleotide sequence ID" value="NZ_CASYYZ010000031.1"/>
</dbReference>
<dbReference type="Proteomes" id="UP000820977">
    <property type="component" value="Unassembled WGS sequence"/>
</dbReference>
<sequence length="359" mass="41780">MKIGILTFHRAVNYGAILQCYALYTALKQLGYDVDVIDYRQPVIEENRHNLRWKHIWNNRLHWGNIYRYLKKYPYRKRICVNFQVFGKQYLRFTPKCTGVSISKNIDLYLIGSDQVWTIVHTGGYDPVLWGMFDRFPNSKVCGYAISSNVASIEAIDKTLLRKSISQFSILSVREQTIKDMLSEYSQKPIRVDLDPTLLLSSQSWSELTDESWGKRGDYIVTYQARHLPSKESFLYEQACVLASKIGTTNIIDLSTYNYTPQEFVSIIKHARYVITSSFHGTVFGLIFHQPMAVYKLNDGHDSRCIDLLKSTGMEYMLKETSWTPEPEECDYTHFDDRLSSLRESSINYLKSLKNIIQQ</sequence>
<accession>A0ABX2B4M9</accession>
<dbReference type="EMBL" id="JABKKJ010000007">
    <property type="protein sequence ID" value="NPE25054.1"/>
    <property type="molecule type" value="Genomic_DNA"/>
</dbReference>
<protein>
    <submittedName>
        <fullName evidence="2">Polysaccharide pyruvyl transferase family protein</fullName>
    </submittedName>
</protein>
<keyword evidence="2" id="KW-0808">Transferase</keyword>
<proteinExistence type="predicted"/>
<feature type="domain" description="Polysaccharide pyruvyl transferase" evidence="1">
    <location>
        <begin position="13"/>
        <end position="293"/>
    </location>
</feature>
<evidence type="ECO:0000313" key="2">
    <source>
        <dbReference type="EMBL" id="NPE25054.1"/>
    </source>
</evidence>
<dbReference type="InterPro" id="IPR007345">
    <property type="entry name" value="Polysacch_pyruvyl_Trfase"/>
</dbReference>
<keyword evidence="3" id="KW-1185">Reference proteome</keyword>
<evidence type="ECO:0000259" key="1">
    <source>
        <dbReference type="Pfam" id="PF04230"/>
    </source>
</evidence>